<dbReference type="AlphaFoldDB" id="A0AB39VL50"/>
<keyword evidence="2" id="KW-0326">Glycosidase</keyword>
<organism evidence="2">
    <name type="scientific">Rouxiella sp. WC2420</name>
    <dbReference type="NCBI Taxonomy" id="3234145"/>
    <lineage>
        <taxon>Bacteria</taxon>
        <taxon>Pseudomonadati</taxon>
        <taxon>Pseudomonadota</taxon>
        <taxon>Gammaproteobacteria</taxon>
        <taxon>Enterobacterales</taxon>
        <taxon>Yersiniaceae</taxon>
        <taxon>Rouxiella</taxon>
    </lineage>
</organism>
<gene>
    <name evidence="2" type="ORF">AB3G37_14090</name>
</gene>
<dbReference type="EMBL" id="CP165628">
    <property type="protein sequence ID" value="XDU70709.1"/>
    <property type="molecule type" value="Genomic_DNA"/>
</dbReference>
<dbReference type="PROSITE" id="PS50096">
    <property type="entry name" value="IQ"/>
    <property type="match status" value="1"/>
</dbReference>
<reference evidence="2" key="1">
    <citation type="submission" date="2024-07" db="EMBL/GenBank/DDBJ databases">
        <authorList>
            <person name="Biller S.J."/>
        </authorList>
    </citation>
    <scope>NUCLEOTIDE SEQUENCE</scope>
    <source>
        <strain evidence="2">WC2420</strain>
    </source>
</reference>
<proteinExistence type="predicted"/>
<dbReference type="InterPro" id="IPR018711">
    <property type="entry name" value="NAGPA"/>
</dbReference>
<evidence type="ECO:0000259" key="1">
    <source>
        <dbReference type="Pfam" id="PF09992"/>
    </source>
</evidence>
<sequence length="386" mass="43356">MLEITSNQQYMNISLTNNPKNAKVRIDTLLVNIQSVANSLMKPMLENNSSINEIPEKLIAEKNIGTLEHIMKHVFLSSSLEEGKLNLLKIIKIQSLFRGKLLRKQITLKSLGKGVTLVEINGYSCLSKISGVKNISKNTDSDNKIVYVAINQRYFRGRVRSSDAVSQHAKKCSDSDTYGTSPKVQSIFINGGYYNFLQRSSSKHAEMTPIGRMVVDGLEKNSITPPEEYKEDYIEMIFSDHSILTSAPALSKNGIANAINIKEEKYHLGDDFSFITNHIKPGELKHAADRNPRAAISYPENFTDGIVRMAICLSENRKGGCNLHEWGQFMMKLDRMNNKPSSSINLDGGHSAQIVILMLNEEYMLYAQSTELTPVGNYIEYARHEI</sequence>
<dbReference type="RefSeq" id="WP_369788182.1">
    <property type="nucleotide sequence ID" value="NZ_CP165628.1"/>
</dbReference>
<keyword evidence="2" id="KW-0378">Hydrolase</keyword>
<accession>A0AB39VL50</accession>
<protein>
    <submittedName>
        <fullName evidence="2">Phosphodiester glycosidase family protein</fullName>
    </submittedName>
</protein>
<dbReference type="GO" id="GO:0016798">
    <property type="term" value="F:hydrolase activity, acting on glycosyl bonds"/>
    <property type="evidence" value="ECO:0007669"/>
    <property type="project" value="UniProtKB-KW"/>
</dbReference>
<evidence type="ECO:0000313" key="2">
    <source>
        <dbReference type="EMBL" id="XDU70709.1"/>
    </source>
</evidence>
<name>A0AB39VL50_9GAMM</name>
<dbReference type="Pfam" id="PF09992">
    <property type="entry name" value="NAGPA"/>
    <property type="match status" value="1"/>
</dbReference>
<feature type="domain" description="Phosphodiester glycosidase" evidence="1">
    <location>
        <begin position="189"/>
        <end position="379"/>
    </location>
</feature>